<dbReference type="PANTHER" id="PTHR23057:SF0">
    <property type="entry name" value="JUXTAPOSED WITH ANOTHER ZINC FINGER PROTEIN 1"/>
    <property type="match status" value="1"/>
</dbReference>
<evidence type="ECO:0000259" key="6">
    <source>
        <dbReference type="PROSITE" id="PS50157"/>
    </source>
</evidence>
<evidence type="ECO:0000256" key="3">
    <source>
        <dbReference type="ARBA" id="ARBA00022771"/>
    </source>
</evidence>
<feature type="domain" description="C2H2-type" evidence="6">
    <location>
        <begin position="239"/>
        <end position="266"/>
    </location>
</feature>
<keyword evidence="4" id="KW-0862">Zinc</keyword>
<dbReference type="PROSITE" id="PS00028">
    <property type="entry name" value="ZINC_FINGER_C2H2_1"/>
    <property type="match status" value="2"/>
</dbReference>
<dbReference type="PANTHER" id="PTHR23057">
    <property type="entry name" value="JUXTAPOSED WITH ANOTHER ZINC FINGER PROTEIN 1"/>
    <property type="match status" value="1"/>
</dbReference>
<keyword evidence="2" id="KW-0677">Repeat</keyword>
<dbReference type="Gene3D" id="3.30.160.60">
    <property type="entry name" value="Classic Zinc Finger"/>
    <property type="match status" value="1"/>
</dbReference>
<evidence type="ECO:0000256" key="1">
    <source>
        <dbReference type="ARBA" id="ARBA00022723"/>
    </source>
</evidence>
<dbReference type="InterPro" id="IPR013087">
    <property type="entry name" value="Znf_C2H2_type"/>
</dbReference>
<organism evidence="7">
    <name type="scientific">Oppiella nova</name>
    <dbReference type="NCBI Taxonomy" id="334625"/>
    <lineage>
        <taxon>Eukaryota</taxon>
        <taxon>Metazoa</taxon>
        <taxon>Ecdysozoa</taxon>
        <taxon>Arthropoda</taxon>
        <taxon>Chelicerata</taxon>
        <taxon>Arachnida</taxon>
        <taxon>Acari</taxon>
        <taxon>Acariformes</taxon>
        <taxon>Sarcoptiformes</taxon>
        <taxon>Oribatida</taxon>
        <taxon>Brachypylina</taxon>
        <taxon>Oppioidea</taxon>
        <taxon>Oppiidae</taxon>
        <taxon>Oppiella</taxon>
    </lineage>
</organism>
<evidence type="ECO:0000313" key="8">
    <source>
        <dbReference type="Proteomes" id="UP000728032"/>
    </source>
</evidence>
<dbReference type="InterPro" id="IPR051580">
    <property type="entry name" value="ZnF-Chromatin_assoc"/>
</dbReference>
<dbReference type="EMBL" id="CAJPVJ010005413">
    <property type="protein sequence ID" value="CAG2169513.1"/>
    <property type="molecule type" value="Genomic_DNA"/>
</dbReference>
<evidence type="ECO:0000256" key="5">
    <source>
        <dbReference type="PROSITE-ProRule" id="PRU00042"/>
    </source>
</evidence>
<dbReference type="AlphaFoldDB" id="A0A7R9M4M6"/>
<proteinExistence type="predicted"/>
<gene>
    <name evidence="7" type="ORF">ONB1V03_LOCUS8990</name>
</gene>
<reference evidence="7" key="1">
    <citation type="submission" date="2020-11" db="EMBL/GenBank/DDBJ databases">
        <authorList>
            <person name="Tran Van P."/>
        </authorList>
    </citation>
    <scope>NUCLEOTIDE SEQUENCE</scope>
</reference>
<evidence type="ECO:0000313" key="7">
    <source>
        <dbReference type="EMBL" id="CAD7652326.1"/>
    </source>
</evidence>
<keyword evidence="1" id="KW-0479">Metal-binding</keyword>
<name>A0A7R9M4M6_9ACAR</name>
<dbReference type="GO" id="GO:0005634">
    <property type="term" value="C:nucleus"/>
    <property type="evidence" value="ECO:0007669"/>
    <property type="project" value="TreeGrafter"/>
</dbReference>
<dbReference type="Proteomes" id="UP000728032">
    <property type="component" value="Unassembled WGS sequence"/>
</dbReference>
<dbReference type="EMBL" id="OC920238">
    <property type="protein sequence ID" value="CAD7652326.1"/>
    <property type="molecule type" value="Genomic_DNA"/>
</dbReference>
<keyword evidence="3 5" id="KW-0863">Zinc-finger</keyword>
<protein>
    <recommendedName>
        <fullName evidence="6">C2H2-type domain-containing protein</fullName>
    </recommendedName>
</protein>
<dbReference type="SMART" id="SM00355">
    <property type="entry name" value="ZnF_C2H2"/>
    <property type="match status" value="2"/>
</dbReference>
<dbReference type="PROSITE" id="PS50157">
    <property type="entry name" value="ZINC_FINGER_C2H2_2"/>
    <property type="match status" value="1"/>
</dbReference>
<evidence type="ECO:0000256" key="2">
    <source>
        <dbReference type="ARBA" id="ARBA00022737"/>
    </source>
</evidence>
<evidence type="ECO:0000256" key="4">
    <source>
        <dbReference type="ARBA" id="ARBA00022833"/>
    </source>
</evidence>
<keyword evidence="8" id="KW-1185">Reference proteome</keyword>
<accession>A0A7R9M4M6</accession>
<sequence>MSAQTDNCFIRKLLKKYPTVSEDTIDSLTGFGFTDREHLAMMDIDRVLSKLPLRFIQQEFVKTILLPIQTMDKQSLDTTLERNLRDTMDEMNAQFGTNASKTEPMADPSAPLASTATALPIASTSGPSTSGAFGGRSLRTTRVLNRVSNGSVRGMVTDGQVDSNDDQSLAECSVVLNRLDPMPTGAPINGQRNGRNRQKRMKAVWGKPFRCHDIGCDKRYQNAWGLEEHIKANHLNIRFDCPAIGCIKSYKYHNTLIAHQRLKNHF</sequence>
<dbReference type="GO" id="GO:0008270">
    <property type="term" value="F:zinc ion binding"/>
    <property type="evidence" value="ECO:0007669"/>
    <property type="project" value="UniProtKB-KW"/>
</dbReference>